<comment type="caution">
    <text evidence="1">The sequence shown here is derived from an EMBL/GenBank/DDBJ whole genome shotgun (WGS) entry which is preliminary data.</text>
</comment>
<protein>
    <submittedName>
        <fullName evidence="1">Uncharacterized protein</fullName>
    </submittedName>
</protein>
<sequence>MSTAFEAEGYRIDLEQLYRAMYEQSVVEDGERIFHGNSSQVRAVKRLLNDLFGVPVGDTMHPLNNAIRKEAELRMAELGWAEKDQGHSARYVLFREV</sequence>
<dbReference type="EMBL" id="JBHSKD010000027">
    <property type="protein sequence ID" value="MFC5179407.1"/>
    <property type="molecule type" value="Genomic_DNA"/>
</dbReference>
<proteinExistence type="predicted"/>
<dbReference type="RefSeq" id="WP_378593510.1">
    <property type="nucleotide sequence ID" value="NZ_JBHSKD010000027.1"/>
</dbReference>
<organism evidence="1 2">
    <name type="scientific">Nocardioides taihuensis</name>
    <dbReference type="NCBI Taxonomy" id="1835606"/>
    <lineage>
        <taxon>Bacteria</taxon>
        <taxon>Bacillati</taxon>
        <taxon>Actinomycetota</taxon>
        <taxon>Actinomycetes</taxon>
        <taxon>Propionibacteriales</taxon>
        <taxon>Nocardioidaceae</taxon>
        <taxon>Nocardioides</taxon>
    </lineage>
</organism>
<dbReference type="Proteomes" id="UP001596087">
    <property type="component" value="Unassembled WGS sequence"/>
</dbReference>
<accession>A0ABW0BRA9</accession>
<keyword evidence="2" id="KW-1185">Reference proteome</keyword>
<gene>
    <name evidence="1" type="ORF">ACFPGP_22210</name>
</gene>
<evidence type="ECO:0000313" key="2">
    <source>
        <dbReference type="Proteomes" id="UP001596087"/>
    </source>
</evidence>
<name>A0ABW0BRA9_9ACTN</name>
<reference evidence="2" key="1">
    <citation type="journal article" date="2019" name="Int. J. Syst. Evol. Microbiol.">
        <title>The Global Catalogue of Microorganisms (GCM) 10K type strain sequencing project: providing services to taxonomists for standard genome sequencing and annotation.</title>
        <authorList>
            <consortium name="The Broad Institute Genomics Platform"/>
            <consortium name="The Broad Institute Genome Sequencing Center for Infectious Disease"/>
            <person name="Wu L."/>
            <person name="Ma J."/>
        </authorList>
    </citation>
    <scope>NUCLEOTIDE SEQUENCE [LARGE SCALE GENOMIC DNA]</scope>
    <source>
        <strain evidence="2">DFY41</strain>
    </source>
</reference>
<evidence type="ECO:0000313" key="1">
    <source>
        <dbReference type="EMBL" id="MFC5179407.1"/>
    </source>
</evidence>